<evidence type="ECO:0000313" key="2">
    <source>
        <dbReference type="Proteomes" id="UP000663855"/>
    </source>
</evidence>
<comment type="caution">
    <text evidence="1">The sequence shown here is derived from an EMBL/GenBank/DDBJ whole genome shotgun (WGS) entry which is preliminary data.</text>
</comment>
<dbReference type="EMBL" id="CAJNOV010014255">
    <property type="protein sequence ID" value="CAF1545235.1"/>
    <property type="molecule type" value="Genomic_DNA"/>
</dbReference>
<dbReference type="SUPFAM" id="SSF57625">
    <property type="entry name" value="Invertebrate chitin-binding proteins"/>
    <property type="match status" value="1"/>
</dbReference>
<accession>A0A815WH33</accession>
<evidence type="ECO:0000313" key="1">
    <source>
        <dbReference type="EMBL" id="CAF1545235.1"/>
    </source>
</evidence>
<organism evidence="1 2">
    <name type="scientific">Rotaria magnacalcarata</name>
    <dbReference type="NCBI Taxonomy" id="392030"/>
    <lineage>
        <taxon>Eukaryota</taxon>
        <taxon>Metazoa</taxon>
        <taxon>Spiralia</taxon>
        <taxon>Gnathifera</taxon>
        <taxon>Rotifera</taxon>
        <taxon>Eurotatoria</taxon>
        <taxon>Bdelloidea</taxon>
        <taxon>Philodinida</taxon>
        <taxon>Philodinidae</taxon>
        <taxon>Rotaria</taxon>
    </lineage>
</organism>
<gene>
    <name evidence="1" type="ORF">CJN711_LOCUS29995</name>
</gene>
<reference evidence="1" key="1">
    <citation type="submission" date="2021-02" db="EMBL/GenBank/DDBJ databases">
        <authorList>
            <person name="Nowell W R."/>
        </authorList>
    </citation>
    <scope>NUCLEOTIDE SEQUENCE</scope>
</reference>
<dbReference type="AlphaFoldDB" id="A0A815WH33"/>
<dbReference type="GO" id="GO:0008061">
    <property type="term" value="F:chitin binding"/>
    <property type="evidence" value="ECO:0007669"/>
    <property type="project" value="InterPro"/>
</dbReference>
<dbReference type="Proteomes" id="UP000663855">
    <property type="component" value="Unassembled WGS sequence"/>
</dbReference>
<proteinExistence type="predicted"/>
<sequence>MLISTIIPIDGAFKCMNNDMFKNPDNHYTFWHCFHGSHYLKPCPTNFIWSQVECQCVRNAVLPTVTITTTVSTSSPPTTTETALPTTEAISRNFCFKVLISNGYHGLKWTNAYVLDTEIYPQWSESGFYSAVKSGTWVAFNMNGDRMTIAIDTPNKFSIKSFVVSSAWNDRVTLSMVSQRASTYYKEASFKIEKNRSTTIELNWLDINTITFYASIKNSQHGEVFVMDDLCLDSNTLSTSTSTSTSVETIDKCSLNEALYQTHCYYLDGVGGECRYGYSLGSETILSLIADSFIGLNYKTAISGNCCVITSEKYSNYGVNSVDQCNTQGPFTAVPSLNGGGCRNHTTEHPRQLTFCMSN</sequence>
<dbReference type="InterPro" id="IPR036508">
    <property type="entry name" value="Chitin-bd_dom_sf"/>
</dbReference>
<protein>
    <submittedName>
        <fullName evidence="1">Uncharacterized protein</fullName>
    </submittedName>
</protein>
<name>A0A815WH33_9BILA</name>